<evidence type="ECO:0000313" key="1">
    <source>
        <dbReference type="EMBL" id="BAO35602.1"/>
    </source>
</evidence>
<sequence length="42" mass="4866">MVLAGHFSVLIPPVHYFLLPGDAYYKRPLTGWKRVKTTLEIH</sequence>
<gene>
    <name evidence="1" type="ORF">SM39_3655</name>
</gene>
<dbReference type="EMBL" id="AP013063">
    <property type="protein sequence ID" value="BAO35602.1"/>
    <property type="molecule type" value="Genomic_DNA"/>
</dbReference>
<name>A0AAT9EBU8_SERMA</name>
<dbReference type="KEGG" id="smar:SM39_3655"/>
<accession>A0AAT9EBU8</accession>
<protein>
    <submittedName>
        <fullName evidence="1">Uncharacterized protein</fullName>
    </submittedName>
</protein>
<dbReference type="AlphaFoldDB" id="A0AAT9EBU8"/>
<reference evidence="1" key="1">
    <citation type="journal article" date="2014" name="Genome Biol. Evol.">
        <title>Genome evolution and plasticity of Serratia marcescens, an important multidrug-resistant nosocomial pathogen.</title>
        <authorList>
            <person name="Iguchi A."/>
            <person name="Nagaya Y."/>
            <person name="Pradel E."/>
            <person name="Ooka T."/>
            <person name="Ogura Y."/>
            <person name="Katsura K."/>
            <person name="Kurokawa K."/>
            <person name="Oshima K."/>
            <person name="Hattori M."/>
            <person name="Parkhill J."/>
            <person name="Sebaihia M."/>
            <person name="Coulthurst S.J."/>
            <person name="Gotoh N."/>
            <person name="Thomson N.R."/>
            <person name="Ewbank J.J."/>
            <person name="Hayashi T."/>
        </authorList>
    </citation>
    <scope>NUCLEOTIDE SEQUENCE</scope>
    <source>
        <strain evidence="1">SM39</strain>
    </source>
</reference>
<proteinExistence type="predicted"/>
<organism evidence="1">
    <name type="scientific">Serratia marcescens SM39</name>
    <dbReference type="NCBI Taxonomy" id="1334564"/>
    <lineage>
        <taxon>Bacteria</taxon>
        <taxon>Pseudomonadati</taxon>
        <taxon>Pseudomonadota</taxon>
        <taxon>Gammaproteobacteria</taxon>
        <taxon>Enterobacterales</taxon>
        <taxon>Yersiniaceae</taxon>
        <taxon>Serratia</taxon>
    </lineage>
</organism>